<organism evidence="4 5">
    <name type="scientific">Pseudoteredinibacter isoporae</name>
    <dbReference type="NCBI Taxonomy" id="570281"/>
    <lineage>
        <taxon>Bacteria</taxon>
        <taxon>Pseudomonadati</taxon>
        <taxon>Pseudomonadota</taxon>
        <taxon>Gammaproteobacteria</taxon>
        <taxon>Cellvibrionales</taxon>
        <taxon>Cellvibrionaceae</taxon>
        <taxon>Pseudoteredinibacter</taxon>
    </lineage>
</organism>
<dbReference type="SUPFAM" id="SSF49503">
    <property type="entry name" value="Cupredoxins"/>
    <property type="match status" value="1"/>
</dbReference>
<sequence length="105" mass="11744">MKFAAIVFSLGIAICSNTYSDEHEVGQKNKAFSQKTLKVKVGDVVHFTNQDPFFHNVYSMSETTAFDLGSYAKGSSKSVKFEKQGEVVVQCAIHPFMKMKIKVEK</sequence>
<dbReference type="InterPro" id="IPR008972">
    <property type="entry name" value="Cupredoxin"/>
</dbReference>
<evidence type="ECO:0000313" key="5">
    <source>
        <dbReference type="Proteomes" id="UP000528457"/>
    </source>
</evidence>
<dbReference type="InParanoid" id="A0A7X0JQF9"/>
<dbReference type="InterPro" id="IPR000923">
    <property type="entry name" value="BlueCu_1"/>
</dbReference>
<gene>
    <name evidence="4" type="ORF">HNR48_000618</name>
</gene>
<dbReference type="PANTHER" id="PTHR36507:SF1">
    <property type="entry name" value="BLL1555 PROTEIN"/>
    <property type="match status" value="1"/>
</dbReference>
<comment type="caution">
    <text evidence="4">The sequence shown here is derived from an EMBL/GenBank/DDBJ whole genome shotgun (WGS) entry which is preliminary data.</text>
</comment>
<name>A0A7X0JQF9_9GAMM</name>
<dbReference type="GO" id="GO:0005507">
    <property type="term" value="F:copper ion binding"/>
    <property type="evidence" value="ECO:0007669"/>
    <property type="project" value="InterPro"/>
</dbReference>
<reference evidence="4 5" key="1">
    <citation type="submission" date="2020-08" db="EMBL/GenBank/DDBJ databases">
        <title>Genomic Encyclopedia of Type Strains, Phase IV (KMG-IV): sequencing the most valuable type-strain genomes for metagenomic binning, comparative biology and taxonomic classification.</title>
        <authorList>
            <person name="Goeker M."/>
        </authorList>
    </citation>
    <scope>NUCLEOTIDE SEQUENCE [LARGE SCALE GENOMIC DNA]</scope>
    <source>
        <strain evidence="4 5">DSM 22368</strain>
    </source>
</reference>
<evidence type="ECO:0000256" key="1">
    <source>
        <dbReference type="ARBA" id="ARBA00022723"/>
    </source>
</evidence>
<dbReference type="InterPro" id="IPR052721">
    <property type="entry name" value="ET_Amicyanin"/>
</dbReference>
<dbReference type="PANTHER" id="PTHR36507">
    <property type="entry name" value="BLL1555 PROTEIN"/>
    <property type="match status" value="1"/>
</dbReference>
<keyword evidence="1" id="KW-0479">Metal-binding</keyword>
<dbReference type="AlphaFoldDB" id="A0A7X0JQF9"/>
<dbReference type="EMBL" id="JACHHT010000001">
    <property type="protein sequence ID" value="MBB6520340.1"/>
    <property type="molecule type" value="Genomic_DNA"/>
</dbReference>
<accession>A0A7X0JQF9</accession>
<dbReference type="Proteomes" id="UP000528457">
    <property type="component" value="Unassembled WGS sequence"/>
</dbReference>
<dbReference type="Gene3D" id="2.60.40.420">
    <property type="entry name" value="Cupredoxins - blue copper proteins"/>
    <property type="match status" value="1"/>
</dbReference>
<keyword evidence="2" id="KW-0186">Copper</keyword>
<dbReference type="RefSeq" id="WP_166851535.1">
    <property type="nucleotide sequence ID" value="NZ_JAAONY010000001.1"/>
</dbReference>
<protein>
    <submittedName>
        <fullName evidence="4">Plastocyanin</fullName>
    </submittedName>
</protein>
<proteinExistence type="predicted"/>
<evidence type="ECO:0000259" key="3">
    <source>
        <dbReference type="Pfam" id="PF00127"/>
    </source>
</evidence>
<evidence type="ECO:0000256" key="2">
    <source>
        <dbReference type="ARBA" id="ARBA00023008"/>
    </source>
</evidence>
<dbReference type="Pfam" id="PF00127">
    <property type="entry name" value="Copper-bind"/>
    <property type="match status" value="1"/>
</dbReference>
<feature type="domain" description="Blue (type 1) copper" evidence="3">
    <location>
        <begin position="25"/>
        <end position="104"/>
    </location>
</feature>
<evidence type="ECO:0000313" key="4">
    <source>
        <dbReference type="EMBL" id="MBB6520340.1"/>
    </source>
</evidence>
<keyword evidence="5" id="KW-1185">Reference proteome</keyword>
<dbReference type="GO" id="GO:0009055">
    <property type="term" value="F:electron transfer activity"/>
    <property type="evidence" value="ECO:0007669"/>
    <property type="project" value="InterPro"/>
</dbReference>